<proteinExistence type="predicted"/>
<dbReference type="AlphaFoldDB" id="A0A0R2BFS3"/>
<dbReference type="PANTHER" id="PTHR44656:SF7">
    <property type="entry name" value="DEHYDROGENASE_REDUCTASE SDR FAMILY MEMBER 12"/>
    <property type="match status" value="1"/>
</dbReference>
<dbReference type="Pfam" id="PF00106">
    <property type="entry name" value="adh_short"/>
    <property type="match status" value="1"/>
</dbReference>
<dbReference type="PRINTS" id="PR00081">
    <property type="entry name" value="GDHRDH"/>
</dbReference>
<dbReference type="RefSeq" id="WP_054759053.1">
    <property type="nucleotide sequence ID" value="NZ_AYYR01000009.1"/>
</dbReference>
<organism evidence="1 2">
    <name type="scientific">Secundilactobacillus collinoides DSM 20515 = JCM 1123</name>
    <dbReference type="NCBI Taxonomy" id="1423733"/>
    <lineage>
        <taxon>Bacteria</taxon>
        <taxon>Bacillati</taxon>
        <taxon>Bacillota</taxon>
        <taxon>Bacilli</taxon>
        <taxon>Lactobacillales</taxon>
        <taxon>Lactobacillaceae</taxon>
        <taxon>Secundilactobacillus</taxon>
    </lineage>
</organism>
<dbReference type="PANTHER" id="PTHR44656">
    <property type="entry name" value="DEHYDROGENASE/REDUCTASE SDR FAMILY MEMBER 12"/>
    <property type="match status" value="1"/>
</dbReference>
<gene>
    <name evidence="1" type="ORF">FC82_GL003103</name>
</gene>
<name>A0A0R2BFS3_SECCO</name>
<dbReference type="Gene3D" id="3.40.50.720">
    <property type="entry name" value="NAD(P)-binding Rossmann-like Domain"/>
    <property type="match status" value="1"/>
</dbReference>
<evidence type="ECO:0008006" key="3">
    <source>
        <dbReference type="Google" id="ProtNLM"/>
    </source>
</evidence>
<dbReference type="SUPFAM" id="SSF51735">
    <property type="entry name" value="NAD(P)-binding Rossmann-fold domains"/>
    <property type="match status" value="1"/>
</dbReference>
<dbReference type="EMBL" id="AYYR01000009">
    <property type="protein sequence ID" value="KRM77728.1"/>
    <property type="molecule type" value="Genomic_DNA"/>
</dbReference>
<dbReference type="STRING" id="33960.TY91_11395"/>
<dbReference type="InterPro" id="IPR002347">
    <property type="entry name" value="SDR_fam"/>
</dbReference>
<protein>
    <recommendedName>
        <fullName evidence="3">Short-chain dehydrogenase reductase SDR</fullName>
    </recommendedName>
</protein>
<evidence type="ECO:0000313" key="1">
    <source>
        <dbReference type="EMBL" id="KRM77728.1"/>
    </source>
</evidence>
<dbReference type="Proteomes" id="UP000051845">
    <property type="component" value="Unassembled WGS sequence"/>
</dbReference>
<evidence type="ECO:0000313" key="2">
    <source>
        <dbReference type="Proteomes" id="UP000051845"/>
    </source>
</evidence>
<dbReference type="InterPro" id="IPR036291">
    <property type="entry name" value="NAD(P)-bd_dom_sf"/>
</dbReference>
<reference evidence="1 2" key="1">
    <citation type="journal article" date="2015" name="Genome Announc.">
        <title>Expanding the biotechnology potential of lactobacilli through comparative genomics of 213 strains and associated genera.</title>
        <authorList>
            <person name="Sun Z."/>
            <person name="Harris H.M."/>
            <person name="McCann A."/>
            <person name="Guo C."/>
            <person name="Argimon S."/>
            <person name="Zhang W."/>
            <person name="Yang X."/>
            <person name="Jeffery I.B."/>
            <person name="Cooney J.C."/>
            <person name="Kagawa T.F."/>
            <person name="Liu W."/>
            <person name="Song Y."/>
            <person name="Salvetti E."/>
            <person name="Wrobel A."/>
            <person name="Rasinkangas P."/>
            <person name="Parkhill J."/>
            <person name="Rea M.C."/>
            <person name="O'Sullivan O."/>
            <person name="Ritari J."/>
            <person name="Douillard F.P."/>
            <person name="Paul Ross R."/>
            <person name="Yang R."/>
            <person name="Briner A.E."/>
            <person name="Felis G.E."/>
            <person name="de Vos W.M."/>
            <person name="Barrangou R."/>
            <person name="Klaenhammer T.R."/>
            <person name="Caufield P.W."/>
            <person name="Cui Y."/>
            <person name="Zhang H."/>
            <person name="O'Toole P.W."/>
        </authorList>
    </citation>
    <scope>NUCLEOTIDE SEQUENCE [LARGE SCALE GENOMIC DNA]</scope>
    <source>
        <strain evidence="1 2">DSM 20515</strain>
    </source>
</reference>
<comment type="caution">
    <text evidence="1">The sequence shown here is derived from an EMBL/GenBank/DDBJ whole genome shotgun (WGS) entry which is preliminary data.</text>
</comment>
<sequence>MKQPKVENKIVLVSGGTSGVGKAAAISLAKVGAEIIILGHDQKRADAAVAEIQRRSGNPLIWAELCDLTLRSAIQDLHQRLVDQNIRLDALINAAGGVTLPQVPTTEGVNTSYALNYGATYWLTTELHDRLRKGARVLNVLGLALVAKNQPVLIPKDPSCTGLTSSQVIDAAFSNKMLLTQALAGRYKRDNITINCFNPGLIRTGMGADASAMAKTLRGLYNVPAKTESKLVAKLALDPRYTQTGILYNVWGHPVEMPARHYTVQKRRDLLAFSAAL</sequence>
<dbReference type="PATRIC" id="fig|1423733.4.peg.3226"/>
<accession>A0A0R2BFS3</accession>
<dbReference type="InterPro" id="IPR052992">
    <property type="entry name" value="SDR_member_12"/>
</dbReference>